<gene>
    <name evidence="1" type="ORF">Zmor_006057</name>
</gene>
<comment type="caution">
    <text evidence="1">The sequence shown here is derived from an EMBL/GenBank/DDBJ whole genome shotgun (WGS) entry which is preliminary data.</text>
</comment>
<evidence type="ECO:0000313" key="1">
    <source>
        <dbReference type="EMBL" id="KAJ3661670.1"/>
    </source>
</evidence>
<dbReference type="AlphaFoldDB" id="A0AA38ML25"/>
<name>A0AA38ML25_9CUCU</name>
<protein>
    <submittedName>
        <fullName evidence="1">Uncharacterized protein</fullName>
    </submittedName>
</protein>
<keyword evidence="2" id="KW-1185">Reference proteome</keyword>
<proteinExistence type="predicted"/>
<dbReference type="Proteomes" id="UP001168821">
    <property type="component" value="Unassembled WGS sequence"/>
</dbReference>
<dbReference type="EMBL" id="JALNTZ010000002">
    <property type="protein sequence ID" value="KAJ3661670.1"/>
    <property type="molecule type" value="Genomic_DNA"/>
</dbReference>
<reference evidence="1" key="1">
    <citation type="journal article" date="2023" name="G3 (Bethesda)">
        <title>Whole genome assemblies of Zophobas morio and Tenebrio molitor.</title>
        <authorList>
            <person name="Kaur S."/>
            <person name="Stinson S.A."/>
            <person name="diCenzo G.C."/>
        </authorList>
    </citation>
    <scope>NUCLEOTIDE SEQUENCE</scope>
    <source>
        <strain evidence="1">QUZm001</strain>
    </source>
</reference>
<organism evidence="1 2">
    <name type="scientific">Zophobas morio</name>
    <dbReference type="NCBI Taxonomy" id="2755281"/>
    <lineage>
        <taxon>Eukaryota</taxon>
        <taxon>Metazoa</taxon>
        <taxon>Ecdysozoa</taxon>
        <taxon>Arthropoda</taxon>
        <taxon>Hexapoda</taxon>
        <taxon>Insecta</taxon>
        <taxon>Pterygota</taxon>
        <taxon>Neoptera</taxon>
        <taxon>Endopterygota</taxon>
        <taxon>Coleoptera</taxon>
        <taxon>Polyphaga</taxon>
        <taxon>Cucujiformia</taxon>
        <taxon>Tenebrionidae</taxon>
        <taxon>Zophobas</taxon>
    </lineage>
</organism>
<evidence type="ECO:0000313" key="2">
    <source>
        <dbReference type="Proteomes" id="UP001168821"/>
    </source>
</evidence>
<accession>A0AA38ML25</accession>
<sequence length="96" mass="11113">MRRRVINRVQVEEWIVTDDAEESLDDQEIISQVLNQNDKDALSKEDGCKEKDNEQLVSQKEGVTALETALRYVEQQEEVGEILWQEKHITGSNNVK</sequence>